<name>A0A8H4AH44_GIGMA</name>
<accession>A0A8H4AH44</accession>
<dbReference type="Proteomes" id="UP000439903">
    <property type="component" value="Unassembled WGS sequence"/>
</dbReference>
<protein>
    <submittedName>
        <fullName evidence="1">RINGv domain protein</fullName>
    </submittedName>
</protein>
<proteinExistence type="predicted"/>
<dbReference type="OrthoDB" id="264354at2759"/>
<organism evidence="1 2">
    <name type="scientific">Gigaspora margarita</name>
    <dbReference type="NCBI Taxonomy" id="4874"/>
    <lineage>
        <taxon>Eukaryota</taxon>
        <taxon>Fungi</taxon>
        <taxon>Fungi incertae sedis</taxon>
        <taxon>Mucoromycota</taxon>
        <taxon>Glomeromycotina</taxon>
        <taxon>Glomeromycetes</taxon>
        <taxon>Diversisporales</taxon>
        <taxon>Gigasporaceae</taxon>
        <taxon>Gigaspora</taxon>
    </lineage>
</organism>
<reference evidence="1 2" key="1">
    <citation type="journal article" date="2019" name="Environ. Microbiol.">
        <title>At the nexus of three kingdoms: the genome of the mycorrhizal fungus Gigaspora margarita provides insights into plant, endobacterial and fungal interactions.</title>
        <authorList>
            <person name="Venice F."/>
            <person name="Ghignone S."/>
            <person name="Salvioli di Fossalunga A."/>
            <person name="Amselem J."/>
            <person name="Novero M."/>
            <person name="Xianan X."/>
            <person name="Sedzielewska Toro K."/>
            <person name="Morin E."/>
            <person name="Lipzen A."/>
            <person name="Grigoriev I.V."/>
            <person name="Henrissat B."/>
            <person name="Martin F.M."/>
            <person name="Bonfante P."/>
        </authorList>
    </citation>
    <scope>NUCLEOTIDE SEQUENCE [LARGE SCALE GENOMIC DNA]</scope>
    <source>
        <strain evidence="1 2">BEG34</strain>
    </source>
</reference>
<evidence type="ECO:0000313" key="1">
    <source>
        <dbReference type="EMBL" id="KAF0493903.1"/>
    </source>
</evidence>
<comment type="caution">
    <text evidence="1">The sequence shown here is derived from an EMBL/GenBank/DDBJ whole genome shotgun (WGS) entry which is preliminary data.</text>
</comment>
<gene>
    <name evidence="1" type="ORF">F8M41_021322</name>
</gene>
<dbReference type="EMBL" id="WTPW01000620">
    <property type="protein sequence ID" value="KAF0493903.1"/>
    <property type="molecule type" value="Genomic_DNA"/>
</dbReference>
<sequence>MEDKMCRICFAGPEKEESLGRLIPPCLCKRTIGTSTWNCRLTAKTDETTSVKTTALMLVANPSIATNDRITDKKKGATYSALLFKQRKINNHMRSPYAITLRKLGY</sequence>
<dbReference type="AlphaFoldDB" id="A0A8H4AH44"/>
<evidence type="ECO:0000313" key="2">
    <source>
        <dbReference type="Proteomes" id="UP000439903"/>
    </source>
</evidence>
<keyword evidence="2" id="KW-1185">Reference proteome</keyword>